<keyword evidence="2" id="KW-1185">Reference proteome</keyword>
<reference evidence="1" key="1">
    <citation type="journal article" date="2021" name="Mol. Ecol. Resour.">
        <title>Phylogenomic analyses of the genus Drosophila reveals genomic signals of climate adaptation.</title>
        <authorList>
            <person name="Li F."/>
            <person name="Rane R.V."/>
            <person name="Luria V."/>
            <person name="Xiong Z."/>
            <person name="Chen J."/>
            <person name="Li Z."/>
            <person name="Catullo R.A."/>
            <person name="Griffin P.C."/>
            <person name="Schiffer M."/>
            <person name="Pearce S."/>
            <person name="Lee S.F."/>
            <person name="McElroy K."/>
            <person name="Stocker A."/>
            <person name="Shirriffs J."/>
            <person name="Cockerell F."/>
            <person name="Coppin C."/>
            <person name="Sgro C.M."/>
            <person name="Karger A."/>
            <person name="Cain J.W."/>
            <person name="Weber J.A."/>
            <person name="Santpere G."/>
            <person name="Kirschner M.W."/>
            <person name="Hoffmann A.A."/>
            <person name="Oakeshott J.G."/>
            <person name="Zhang G."/>
        </authorList>
    </citation>
    <scope>NUCLEOTIDE SEQUENCE</scope>
    <source>
        <strain evidence="1">BGI-SZ-2011g</strain>
    </source>
</reference>
<sequence>LCFLCIVNKMNRVIMNLRNIIGIGPSNFETHSIEVPNIPKLSDAQNYWYWRILLRAYLDALGLWSGNAPLECPQSKYIILSTLELWLLYRDYETISAKDLFNDLYLRY</sequence>
<evidence type="ECO:0000313" key="1">
    <source>
        <dbReference type="EMBL" id="KAH8359422.1"/>
    </source>
</evidence>
<name>A0AAD4JU91_9MUSC</name>
<gene>
    <name evidence="1" type="ORF">KR093_006546</name>
</gene>
<evidence type="ECO:0000313" key="2">
    <source>
        <dbReference type="Proteomes" id="UP001200034"/>
    </source>
</evidence>
<organism evidence="1 2">
    <name type="scientific">Drosophila rubida</name>
    <dbReference type="NCBI Taxonomy" id="30044"/>
    <lineage>
        <taxon>Eukaryota</taxon>
        <taxon>Metazoa</taxon>
        <taxon>Ecdysozoa</taxon>
        <taxon>Arthropoda</taxon>
        <taxon>Hexapoda</taxon>
        <taxon>Insecta</taxon>
        <taxon>Pterygota</taxon>
        <taxon>Neoptera</taxon>
        <taxon>Endopterygota</taxon>
        <taxon>Diptera</taxon>
        <taxon>Brachycera</taxon>
        <taxon>Muscomorpha</taxon>
        <taxon>Ephydroidea</taxon>
        <taxon>Drosophilidae</taxon>
        <taxon>Drosophila</taxon>
    </lineage>
</organism>
<feature type="non-terminal residue" evidence="1">
    <location>
        <position position="1"/>
    </location>
</feature>
<dbReference type="Proteomes" id="UP001200034">
    <property type="component" value="Unassembled WGS sequence"/>
</dbReference>
<comment type="caution">
    <text evidence="1">The sequence shown here is derived from an EMBL/GenBank/DDBJ whole genome shotgun (WGS) entry which is preliminary data.</text>
</comment>
<dbReference type="EMBL" id="JAJJHW010003409">
    <property type="protein sequence ID" value="KAH8359422.1"/>
    <property type="molecule type" value="Genomic_DNA"/>
</dbReference>
<dbReference type="AlphaFoldDB" id="A0AAD4JU91"/>
<accession>A0AAD4JU91</accession>
<proteinExistence type="predicted"/>
<protein>
    <submittedName>
        <fullName evidence="1">Uncharacterized protein</fullName>
    </submittedName>
</protein>
<feature type="non-terminal residue" evidence="1">
    <location>
        <position position="108"/>
    </location>
</feature>